<protein>
    <submittedName>
        <fullName evidence="3">Hypp747 protein</fullName>
    </submittedName>
</protein>
<feature type="transmembrane region" description="Helical" evidence="1">
    <location>
        <begin position="124"/>
        <end position="149"/>
    </location>
</feature>
<dbReference type="Proteomes" id="UP000838412">
    <property type="component" value="Chromosome 1"/>
</dbReference>
<feature type="transmembrane region" description="Helical" evidence="1">
    <location>
        <begin position="377"/>
        <end position="398"/>
    </location>
</feature>
<name>A0A8J9W587_BRALA</name>
<feature type="transmembrane region" description="Helical" evidence="1">
    <location>
        <begin position="204"/>
        <end position="224"/>
    </location>
</feature>
<dbReference type="PANTHER" id="PTHR35982:SF1">
    <property type="entry name" value="SPIROCYCLASE, AVEC FAMILY"/>
    <property type="match status" value="1"/>
</dbReference>
<keyword evidence="4" id="KW-1185">Reference proteome</keyword>
<dbReference type="OrthoDB" id="188749at2759"/>
<keyword evidence="1" id="KW-0472">Membrane</keyword>
<reference evidence="3" key="1">
    <citation type="submission" date="2022-01" db="EMBL/GenBank/DDBJ databases">
        <authorList>
            <person name="Braso-Vives M."/>
        </authorList>
    </citation>
    <scope>NUCLEOTIDE SEQUENCE</scope>
</reference>
<dbReference type="PANTHER" id="PTHR35982">
    <property type="entry name" value="AGAP005361-PA"/>
    <property type="match status" value="1"/>
</dbReference>
<feature type="transmembrane region" description="Helical" evidence="1">
    <location>
        <begin position="277"/>
        <end position="296"/>
    </location>
</feature>
<feature type="transmembrane region" description="Helical" evidence="1">
    <location>
        <begin position="55"/>
        <end position="73"/>
    </location>
</feature>
<accession>A0A8J9W587</accession>
<dbReference type="EMBL" id="OV696686">
    <property type="protein sequence ID" value="CAH1233456.1"/>
    <property type="molecule type" value="Genomic_DNA"/>
</dbReference>
<organism evidence="3 4">
    <name type="scientific">Branchiostoma lanceolatum</name>
    <name type="common">Common lancelet</name>
    <name type="synonym">Amphioxus lanceolatum</name>
    <dbReference type="NCBI Taxonomy" id="7740"/>
    <lineage>
        <taxon>Eukaryota</taxon>
        <taxon>Metazoa</taxon>
        <taxon>Chordata</taxon>
        <taxon>Cephalochordata</taxon>
        <taxon>Leptocardii</taxon>
        <taxon>Amphioxiformes</taxon>
        <taxon>Branchiostomatidae</taxon>
        <taxon>Branchiostoma</taxon>
    </lineage>
</organism>
<feature type="transmembrane region" description="Helical" evidence="1">
    <location>
        <begin position="93"/>
        <end position="112"/>
    </location>
</feature>
<keyword evidence="1" id="KW-0812">Transmembrane</keyword>
<feature type="transmembrane region" description="Helical" evidence="1">
    <location>
        <begin position="161"/>
        <end position="183"/>
    </location>
</feature>
<dbReference type="AlphaFoldDB" id="A0A8J9W587"/>
<evidence type="ECO:0000256" key="1">
    <source>
        <dbReference type="SAM" id="Phobius"/>
    </source>
</evidence>
<evidence type="ECO:0000259" key="2">
    <source>
        <dbReference type="Pfam" id="PF25085"/>
    </source>
</evidence>
<feature type="transmembrane region" description="Helical" evidence="1">
    <location>
        <begin position="24"/>
        <end position="43"/>
    </location>
</feature>
<evidence type="ECO:0000313" key="3">
    <source>
        <dbReference type="EMBL" id="CAH1233456.1"/>
    </source>
</evidence>
<feature type="domain" description="DUF7802" evidence="2">
    <location>
        <begin position="9"/>
        <end position="392"/>
    </location>
</feature>
<proteinExistence type="predicted"/>
<keyword evidence="1" id="KW-1133">Transmembrane helix</keyword>
<feature type="transmembrane region" description="Helical" evidence="1">
    <location>
        <begin position="236"/>
        <end position="256"/>
    </location>
</feature>
<evidence type="ECO:0000313" key="4">
    <source>
        <dbReference type="Proteomes" id="UP000838412"/>
    </source>
</evidence>
<gene>
    <name evidence="3" type="primary">Hypp747</name>
    <name evidence="3" type="ORF">BLAG_LOCUS2217</name>
</gene>
<dbReference type="Pfam" id="PF25085">
    <property type="entry name" value="DUF7802"/>
    <property type="match status" value="1"/>
</dbReference>
<sequence>MAEKELTESWFIAFRSPLDIYEKHANFLVAELAVYPMVVLTFIHAMRKGGRYRNMWIAALFHGLVSEMISYWVPEIDNFWHAQSSIMMLGRRLPLYIMSIYPLVHYVSTVAASRLKLGVFATAYAAGLADCVFYHVYDIVGIKLLWWTWHDTDPNIYERQFWVPFASTLFRLTFSAAFTLLFFGTHKLMTGKTMYQTGSFFQEATAIVLTSLLTFPAAVATHFIPLYHSLHDALGASSEVCVLAVIYLYILIVWVSDRNGPEEARPRKKGKHPWKDELTLVVLIHFLTFAGLAVFAKPESIVSTGVHEPLGPCNETMQMYNAIGQAVSKRQYLCPTDYDEGYMDFHCVPGGKAPPGVHHWYTICGTPYENHAEYITVVWGFCLLGLAYYYNLLACSGLDEAPNKKHKTN</sequence>
<dbReference type="InterPro" id="IPR056704">
    <property type="entry name" value="DUF7802"/>
</dbReference>